<dbReference type="InterPro" id="IPR028939">
    <property type="entry name" value="P5C_Rdtase_cat_N"/>
</dbReference>
<feature type="domain" description="Pyrroline-5-carboxylate reductase catalytic N-terminal" evidence="3">
    <location>
        <begin position="4"/>
        <end position="94"/>
    </location>
</feature>
<dbReference type="EMBL" id="JAHWXS010000009">
    <property type="protein sequence ID" value="MFK5733905.1"/>
    <property type="molecule type" value="Genomic_DNA"/>
</dbReference>
<dbReference type="PANTHER" id="PTHR11645">
    <property type="entry name" value="PYRROLINE-5-CARBOXYLATE REDUCTASE"/>
    <property type="match status" value="1"/>
</dbReference>
<sequence>MQCLGILGVGELTEKVVHGLRRSGFDGRIVLSPRNAQRAQALASGYDCEVMSDNQSVVDHADLIILGVRPESLSELVAQVRLRPGQCLVSLLAGIGLDQLSTAFEGARCVRVMLSYAAQFNQSTVVVCPADNLAQQWLGPLGKLVVLEDESSFELATVAACMNGWFYFLLHDLQQWLCDRGLPANQARDLVLGNLQDCLSSAREQPELTLKALGQAIATPGTFTAEGLAVLMHQPVSATWGAACEVVLDALLTRAQTPDDH</sequence>
<comment type="similarity">
    <text evidence="1">Belongs to the pyrroline-5-carboxylate reductase family.</text>
</comment>
<dbReference type="InterPro" id="IPR008927">
    <property type="entry name" value="6-PGluconate_DH-like_C_sf"/>
</dbReference>
<feature type="domain" description="Pyrroline-5-carboxylate reductase dimerisation" evidence="4">
    <location>
        <begin position="157"/>
        <end position="245"/>
    </location>
</feature>
<evidence type="ECO:0000259" key="3">
    <source>
        <dbReference type="Pfam" id="PF03807"/>
    </source>
</evidence>
<accession>A0ABW8NVJ8</accession>
<comment type="caution">
    <text evidence="5">The sequence shown here is derived from an EMBL/GenBank/DDBJ whole genome shotgun (WGS) entry which is preliminary data.</text>
</comment>
<keyword evidence="6" id="KW-1185">Reference proteome</keyword>
<reference evidence="5 6" key="1">
    <citation type="journal article" date="2012" name="Plant Soil">
        <title>Screening of plant growth-promoting traits in arsenic-resistant bacteria isolated from the rhizosphere of soybean plants from Argentinean agricultural soil.</title>
        <authorList>
            <person name="Wevar Oller A.L."/>
            <person name="Talano M.A."/>
            <person name="Agostini E."/>
        </authorList>
    </citation>
    <scope>NUCLEOTIDE SEQUENCE [LARGE SCALE GENOMIC DNA]</scope>
    <source>
        <strain evidence="5 6">AW4</strain>
    </source>
</reference>
<dbReference type="Gene3D" id="3.40.50.720">
    <property type="entry name" value="NAD(P)-binding Rossmann-like Domain"/>
    <property type="match status" value="1"/>
</dbReference>
<dbReference type="Proteomes" id="UP001621534">
    <property type="component" value="Unassembled WGS sequence"/>
</dbReference>
<dbReference type="SUPFAM" id="SSF48179">
    <property type="entry name" value="6-phosphogluconate dehydrogenase C-terminal domain-like"/>
    <property type="match status" value="1"/>
</dbReference>
<evidence type="ECO:0000313" key="5">
    <source>
        <dbReference type="EMBL" id="MFK5733905.1"/>
    </source>
</evidence>
<name>A0ABW8NVJ8_9PSED</name>
<dbReference type="RefSeq" id="WP_405129410.1">
    <property type="nucleotide sequence ID" value="NZ_JAHWXS010000009.1"/>
</dbReference>
<evidence type="ECO:0000256" key="1">
    <source>
        <dbReference type="ARBA" id="ARBA00005525"/>
    </source>
</evidence>
<dbReference type="InterPro" id="IPR029036">
    <property type="entry name" value="P5CR_dimer"/>
</dbReference>
<dbReference type="Pfam" id="PF03807">
    <property type="entry name" value="F420_oxidored"/>
    <property type="match status" value="1"/>
</dbReference>
<gene>
    <name evidence="5" type="ORF">KW869_10230</name>
</gene>
<dbReference type="PANTHER" id="PTHR11645:SF0">
    <property type="entry name" value="PYRROLINE-5-CARBOXYLATE REDUCTASE 3"/>
    <property type="match status" value="1"/>
</dbReference>
<keyword evidence="2" id="KW-0560">Oxidoreductase</keyword>
<proteinExistence type="inferred from homology"/>
<evidence type="ECO:0000256" key="2">
    <source>
        <dbReference type="ARBA" id="ARBA00023002"/>
    </source>
</evidence>
<protein>
    <submittedName>
        <fullName evidence="5">NAD(P)-binding domain-containing protein</fullName>
    </submittedName>
</protein>
<dbReference type="Pfam" id="PF14748">
    <property type="entry name" value="P5CR_dimer"/>
    <property type="match status" value="1"/>
</dbReference>
<dbReference type="SUPFAM" id="SSF51735">
    <property type="entry name" value="NAD(P)-binding Rossmann-fold domains"/>
    <property type="match status" value="1"/>
</dbReference>
<dbReference type="InterPro" id="IPR036291">
    <property type="entry name" value="NAD(P)-bd_dom_sf"/>
</dbReference>
<organism evidence="5 6">
    <name type="scientific">Pseudomonas urmiensis</name>
    <dbReference type="NCBI Taxonomy" id="2745493"/>
    <lineage>
        <taxon>Bacteria</taxon>
        <taxon>Pseudomonadati</taxon>
        <taxon>Pseudomonadota</taxon>
        <taxon>Gammaproteobacteria</taxon>
        <taxon>Pseudomonadales</taxon>
        <taxon>Pseudomonadaceae</taxon>
        <taxon>Pseudomonas</taxon>
    </lineage>
</organism>
<evidence type="ECO:0000313" key="6">
    <source>
        <dbReference type="Proteomes" id="UP001621534"/>
    </source>
</evidence>
<evidence type="ECO:0000259" key="4">
    <source>
        <dbReference type="Pfam" id="PF14748"/>
    </source>
</evidence>
<dbReference type="Gene3D" id="1.10.3730.10">
    <property type="entry name" value="ProC C-terminal domain-like"/>
    <property type="match status" value="1"/>
</dbReference>